<feature type="region of interest" description="Disordered" evidence="1">
    <location>
        <begin position="1"/>
        <end position="24"/>
    </location>
</feature>
<dbReference type="OrthoDB" id="9804145at2"/>
<organism evidence="3 4">
    <name type="scientific">Oligella urethralis DNF00040</name>
    <dbReference type="NCBI Taxonomy" id="1401065"/>
    <lineage>
        <taxon>Bacteria</taxon>
        <taxon>Pseudomonadati</taxon>
        <taxon>Pseudomonadota</taxon>
        <taxon>Betaproteobacteria</taxon>
        <taxon>Burkholderiales</taxon>
        <taxon>Alcaligenaceae</taxon>
        <taxon>Oligella</taxon>
    </lineage>
</organism>
<dbReference type="Proteomes" id="UP000029629">
    <property type="component" value="Unassembled WGS sequence"/>
</dbReference>
<dbReference type="GO" id="GO:0005524">
    <property type="term" value="F:ATP binding"/>
    <property type="evidence" value="ECO:0007669"/>
    <property type="project" value="InterPro"/>
</dbReference>
<feature type="compositionally biased region" description="Low complexity" evidence="1">
    <location>
        <begin position="9"/>
        <end position="22"/>
    </location>
</feature>
<gene>
    <name evidence="3" type="ORF">HMPREF2130_08770</name>
</gene>
<dbReference type="InterPro" id="IPR006935">
    <property type="entry name" value="Helicase/UvrB_N"/>
</dbReference>
<dbReference type="GO" id="GO:0016787">
    <property type="term" value="F:hydrolase activity"/>
    <property type="evidence" value="ECO:0007669"/>
    <property type="project" value="InterPro"/>
</dbReference>
<feature type="domain" description="Helicase/UvrB N-terminal" evidence="2">
    <location>
        <begin position="169"/>
        <end position="288"/>
    </location>
</feature>
<dbReference type="InterPro" id="IPR027417">
    <property type="entry name" value="P-loop_NTPase"/>
</dbReference>
<dbReference type="EMBL" id="JRNI01000039">
    <property type="protein sequence ID" value="KGF29446.1"/>
    <property type="molecule type" value="Genomic_DNA"/>
</dbReference>
<dbReference type="Pfam" id="PF04851">
    <property type="entry name" value="ResIII"/>
    <property type="match status" value="1"/>
</dbReference>
<evidence type="ECO:0000256" key="1">
    <source>
        <dbReference type="SAM" id="MobiDB-lite"/>
    </source>
</evidence>
<proteinExistence type="predicted"/>
<dbReference type="GO" id="GO:0003677">
    <property type="term" value="F:DNA binding"/>
    <property type="evidence" value="ECO:0007669"/>
    <property type="project" value="InterPro"/>
</dbReference>
<dbReference type="SUPFAM" id="SSF52540">
    <property type="entry name" value="P-loop containing nucleoside triphosphate hydrolases"/>
    <property type="match status" value="2"/>
</dbReference>
<dbReference type="eggNOG" id="COG0610">
    <property type="taxonomic scope" value="Bacteria"/>
</dbReference>
<dbReference type="Gene3D" id="3.40.50.300">
    <property type="entry name" value="P-loop containing nucleotide triphosphate hydrolases"/>
    <property type="match status" value="1"/>
</dbReference>
<evidence type="ECO:0000313" key="4">
    <source>
        <dbReference type="Proteomes" id="UP000029629"/>
    </source>
</evidence>
<keyword evidence="4" id="KW-1185">Reference proteome</keyword>
<dbReference type="AlphaFoldDB" id="A0A095Z528"/>
<name>A0A095Z528_9BURK</name>
<dbReference type="RefSeq" id="WP_036560082.1">
    <property type="nucleotide sequence ID" value="NZ_JRNI01000039.1"/>
</dbReference>
<reference evidence="3 4" key="1">
    <citation type="submission" date="2014-07" db="EMBL/GenBank/DDBJ databases">
        <authorList>
            <person name="McCorrison J."/>
            <person name="Sanka R."/>
            <person name="Torralba M."/>
            <person name="Gillis M."/>
            <person name="Haft D.H."/>
            <person name="Methe B."/>
            <person name="Sutton G."/>
            <person name="Nelson K.E."/>
        </authorList>
    </citation>
    <scope>NUCLEOTIDE SEQUENCE [LARGE SCALE GENOMIC DNA]</scope>
    <source>
        <strain evidence="3 4">DNF00040</strain>
    </source>
</reference>
<sequence length="1146" mass="129927">MARPRKTPAAGSGASGAASSSRGGKKRSFHQELVLNRWVLGFFQGGTLAALKMRLGDDRFEGIDEDGQTKFFHELTRGLFDPNKVPEADQRRYDLNVVAHWQAITAQRNKLEGHELQMKYFQYLSLLFTELYLDWYFNHRQDLLDGLNEEMVRYRAENGAEPFRDFEADDLNKVAFWNATGSGKTLLLHVNIRQYLHYFQAGRSDHFPDKIILLTPNEGLSRQHLEELHLSGFGFSQFFNKAQTPPRGTIEIIDINKLGDEMGDKTVAVDAFEGNNLVLVDEGHRGTGTAAGAWMARRDALVRGGFAFEYSATFGQAVAKGLIVEKAEEESLKSKWKLAYPGQRFNLASAKADIALTLTAEDKRRARVIATREIYAKCILFDYSYKFFYEDGYGKESLILNMSGEAYEQADNARKYFTACLLSYYQQLWLWSTHSDKLADFNIEKPLWVFVGHSVTGSDDKKKQKLTEDDLASLSDVLAVVQFLAWFLNNETQIKTWLTDLIADKAQILDAKGNNIFSGRFTPLMGFGGRVDELYADILRRVFNAPARQRLKLVNIRSSKGELALRVGDAEPFGLINIGDDSSFFSMAESADTFDSERDDFGGALFGTLNNKDSRLNVLIGSRKFTEGWSSWRVSTMGLLNMGQGEGSQIIQLFGRGVRLKGKGFSLKRTLPQDRPKGVHLDKLEALNIFGVRASYMAAFKDYLREEGVTPSDEVLELDFPTRANLPKGKLKTLALKDGYKDNQKLGFKRTHFPWLYEIPTQFQGKIKPPHVVLDLYPHVEALSSKDKGTTPTTEARNKGKLNQTLFPAFNWDRIYLALQEYKIQRSWSNLRLERQRLIDFCSDAQDWYTLFIPAEELVVKNFADISSQEDILLRLLTDYTDRFYNALKKGYEGQFYDITHIDEDHGSMLKLYQFEIENSDDGLEYQAKLEVLKKLVADGKIGEASKWNAPHMVAISFDRHLYYPLLALEDKDAVPLKLRPLAFDAPSEWEFVRDLEAFYNSSEGKEAIGSRSLYLLRNAEREEKGLGFALAGNFYPDFLLWLVDDASGKQWLTFVDPKGLRNLDLSHPKLGLYKEVKALEATLAAQAKAGEAPLVLNAFVLSPTKFSDLLNVGDPIRKAELESRNVLFMEDGASTYLKKLFSTLI</sequence>
<evidence type="ECO:0000259" key="2">
    <source>
        <dbReference type="Pfam" id="PF04851"/>
    </source>
</evidence>
<comment type="caution">
    <text evidence="3">The sequence shown here is derived from an EMBL/GenBank/DDBJ whole genome shotgun (WGS) entry which is preliminary data.</text>
</comment>
<accession>A0A095Z528</accession>
<protein>
    <submittedName>
        <fullName evidence="3">Type III restriction protein, res subunit</fullName>
    </submittedName>
</protein>
<evidence type="ECO:0000313" key="3">
    <source>
        <dbReference type="EMBL" id="KGF29446.1"/>
    </source>
</evidence>